<feature type="non-terminal residue" evidence="2">
    <location>
        <position position="161"/>
    </location>
</feature>
<evidence type="ECO:0000313" key="2">
    <source>
        <dbReference type="EMBL" id="GAG75377.1"/>
    </source>
</evidence>
<dbReference type="CDD" id="cd02440">
    <property type="entry name" value="AdoMet_MTases"/>
    <property type="match status" value="1"/>
</dbReference>
<dbReference type="Pfam" id="PF08242">
    <property type="entry name" value="Methyltransf_12"/>
    <property type="match status" value="1"/>
</dbReference>
<gene>
    <name evidence="2" type="ORF">S01H4_30667</name>
</gene>
<dbReference type="InterPro" id="IPR029063">
    <property type="entry name" value="SAM-dependent_MTases_sf"/>
</dbReference>
<comment type="caution">
    <text evidence="2">The sequence shown here is derived from an EMBL/GenBank/DDBJ whole genome shotgun (WGS) entry which is preliminary data.</text>
</comment>
<name>X1B203_9ZZZZ</name>
<dbReference type="SUPFAM" id="SSF53335">
    <property type="entry name" value="S-adenosyl-L-methionine-dependent methyltransferases"/>
    <property type="match status" value="1"/>
</dbReference>
<proteinExistence type="predicted"/>
<dbReference type="AlphaFoldDB" id="X1B203"/>
<dbReference type="InterPro" id="IPR013217">
    <property type="entry name" value="Methyltransf_12"/>
</dbReference>
<dbReference type="EMBL" id="BART01015849">
    <property type="protein sequence ID" value="GAG75377.1"/>
    <property type="molecule type" value="Genomic_DNA"/>
</dbReference>
<evidence type="ECO:0000259" key="1">
    <source>
        <dbReference type="Pfam" id="PF08242"/>
    </source>
</evidence>
<accession>X1B203</accession>
<dbReference type="PANTHER" id="PTHR43861">
    <property type="entry name" value="TRANS-ACONITATE 2-METHYLTRANSFERASE-RELATED"/>
    <property type="match status" value="1"/>
</dbReference>
<reference evidence="2" key="1">
    <citation type="journal article" date="2014" name="Front. Microbiol.">
        <title>High frequency of phylogenetically diverse reductive dehalogenase-homologous genes in deep subseafloor sedimentary metagenomes.</title>
        <authorList>
            <person name="Kawai M."/>
            <person name="Futagami T."/>
            <person name="Toyoda A."/>
            <person name="Takaki Y."/>
            <person name="Nishi S."/>
            <person name="Hori S."/>
            <person name="Arai W."/>
            <person name="Tsubouchi T."/>
            <person name="Morono Y."/>
            <person name="Uchiyama I."/>
            <person name="Ito T."/>
            <person name="Fujiyama A."/>
            <person name="Inagaki F."/>
            <person name="Takami H."/>
        </authorList>
    </citation>
    <scope>NUCLEOTIDE SEQUENCE</scope>
    <source>
        <strain evidence="2">Expedition CK06-06</strain>
    </source>
</reference>
<sequence length="161" mass="18149">MMREWEVWHETRARHLSGAWGNPNECAKGKVPRAGRPHWGLIEKASSLVEGNSVLDIGCGFGHLFSLLRDKEYLGVDTSEHMLKRARGFFSEDKDKFIIGDAYDLSSLPEFNTVVAIGLIIHLPNPEEVLKQLWSRTTICTVFSAWIGDSPLINKMPDGKR</sequence>
<dbReference type="Gene3D" id="3.40.50.150">
    <property type="entry name" value="Vaccinia Virus protein VP39"/>
    <property type="match status" value="1"/>
</dbReference>
<organism evidence="2">
    <name type="scientific">marine sediment metagenome</name>
    <dbReference type="NCBI Taxonomy" id="412755"/>
    <lineage>
        <taxon>unclassified sequences</taxon>
        <taxon>metagenomes</taxon>
        <taxon>ecological metagenomes</taxon>
    </lineage>
</organism>
<feature type="domain" description="Methyltransferase type 12" evidence="1">
    <location>
        <begin position="55"/>
        <end position="135"/>
    </location>
</feature>
<protein>
    <recommendedName>
        <fullName evidence="1">Methyltransferase type 12 domain-containing protein</fullName>
    </recommendedName>
</protein>